<dbReference type="RefSeq" id="XP_060296167.1">
    <property type="nucleotide sequence ID" value="XM_060445376.1"/>
</dbReference>
<name>A0AA40AKB1_9PEZI</name>
<gene>
    <name evidence="2" type="ORF">B0T26DRAFT_751449</name>
</gene>
<comment type="caution">
    <text evidence="2">The sequence shown here is derived from an EMBL/GenBank/DDBJ whole genome shotgun (WGS) entry which is preliminary data.</text>
</comment>
<dbReference type="Gene3D" id="3.30.560.10">
    <property type="entry name" value="Glucose Oxidase, domain 3"/>
    <property type="match status" value="1"/>
</dbReference>
<feature type="signal peptide" evidence="1">
    <location>
        <begin position="1"/>
        <end position="22"/>
    </location>
</feature>
<protein>
    <submittedName>
        <fullName evidence="2">Uncharacterized protein</fullName>
    </submittedName>
</protein>
<dbReference type="AlphaFoldDB" id="A0AA40AKB1"/>
<dbReference type="GeneID" id="85328646"/>
<dbReference type="EMBL" id="JAUIRO010000004">
    <property type="protein sequence ID" value="KAK0717374.1"/>
    <property type="molecule type" value="Genomic_DNA"/>
</dbReference>
<keyword evidence="1" id="KW-0732">Signal</keyword>
<accession>A0AA40AKB1</accession>
<evidence type="ECO:0000313" key="3">
    <source>
        <dbReference type="Proteomes" id="UP001172101"/>
    </source>
</evidence>
<dbReference type="Proteomes" id="UP001172101">
    <property type="component" value="Unassembled WGS sequence"/>
</dbReference>
<proteinExistence type="predicted"/>
<keyword evidence="3" id="KW-1185">Reference proteome</keyword>
<reference evidence="2" key="1">
    <citation type="submission" date="2023-06" db="EMBL/GenBank/DDBJ databases">
        <title>Genome-scale phylogeny and comparative genomics of the fungal order Sordariales.</title>
        <authorList>
            <consortium name="Lawrence Berkeley National Laboratory"/>
            <person name="Hensen N."/>
            <person name="Bonometti L."/>
            <person name="Westerberg I."/>
            <person name="Brannstrom I.O."/>
            <person name="Guillou S."/>
            <person name="Cros-Aarteil S."/>
            <person name="Calhoun S."/>
            <person name="Haridas S."/>
            <person name="Kuo A."/>
            <person name="Mondo S."/>
            <person name="Pangilinan J."/>
            <person name="Riley R."/>
            <person name="LaButti K."/>
            <person name="Andreopoulos B."/>
            <person name="Lipzen A."/>
            <person name="Chen C."/>
            <person name="Yanf M."/>
            <person name="Daum C."/>
            <person name="Ng V."/>
            <person name="Clum A."/>
            <person name="Steindorff A."/>
            <person name="Ohm R."/>
            <person name="Martin F."/>
            <person name="Silar P."/>
            <person name="Natvig D."/>
            <person name="Lalanne C."/>
            <person name="Gautier V."/>
            <person name="Ament-velasquez S.L."/>
            <person name="Kruys A."/>
            <person name="Hutchinson M.I."/>
            <person name="Powell A.J."/>
            <person name="Barry K."/>
            <person name="Miller A.N."/>
            <person name="Grigoriev I.V."/>
            <person name="Debuchy R."/>
            <person name="Gladieux P."/>
            <person name="Thoren M.H."/>
            <person name="Johannesson H."/>
        </authorList>
    </citation>
    <scope>NUCLEOTIDE SEQUENCE</scope>
    <source>
        <strain evidence="2">SMH2392-1A</strain>
    </source>
</reference>
<feature type="chain" id="PRO_5041256745" evidence="1">
    <location>
        <begin position="23"/>
        <end position="184"/>
    </location>
</feature>
<sequence>MKNSLWLAVVVVAVVVVLLGLAFNGDPRSGLAQGGFTNPFNIDPATNERSYPAITSYAAATARRNLEVVTGALGIPLKFEVQPEITTSDDFANPAVLQAAMDEYVATRSGPLTVVSVSSALLSLPQVGGSYSALRENPESQAFEAERPEFAAQYALLCEGLDVQRHGDPGDLAGGGDLTAAIGR</sequence>
<evidence type="ECO:0000256" key="1">
    <source>
        <dbReference type="SAM" id="SignalP"/>
    </source>
</evidence>
<evidence type="ECO:0000313" key="2">
    <source>
        <dbReference type="EMBL" id="KAK0717374.1"/>
    </source>
</evidence>
<organism evidence="2 3">
    <name type="scientific">Lasiosphaeria miniovina</name>
    <dbReference type="NCBI Taxonomy" id="1954250"/>
    <lineage>
        <taxon>Eukaryota</taxon>
        <taxon>Fungi</taxon>
        <taxon>Dikarya</taxon>
        <taxon>Ascomycota</taxon>
        <taxon>Pezizomycotina</taxon>
        <taxon>Sordariomycetes</taxon>
        <taxon>Sordariomycetidae</taxon>
        <taxon>Sordariales</taxon>
        <taxon>Lasiosphaeriaceae</taxon>
        <taxon>Lasiosphaeria</taxon>
    </lineage>
</organism>